<comment type="caution">
    <text evidence="1">The sequence shown here is derived from an EMBL/GenBank/DDBJ whole genome shotgun (WGS) entry which is preliminary data.</text>
</comment>
<proteinExistence type="predicted"/>
<dbReference type="Proteomes" id="UP001217089">
    <property type="component" value="Unassembled WGS sequence"/>
</dbReference>
<keyword evidence="2" id="KW-1185">Reference proteome</keyword>
<protein>
    <submittedName>
        <fullName evidence="1">Uncharacterized protein</fullName>
    </submittedName>
</protein>
<reference evidence="1 2" key="1">
    <citation type="submission" date="2022-12" db="EMBL/GenBank/DDBJ databases">
        <title>Chromosome-level genome of Tegillarca granosa.</title>
        <authorList>
            <person name="Kim J."/>
        </authorList>
    </citation>
    <scope>NUCLEOTIDE SEQUENCE [LARGE SCALE GENOMIC DNA]</scope>
    <source>
        <strain evidence="1">Teg-2019</strain>
        <tissue evidence="1">Adductor muscle</tissue>
    </source>
</reference>
<evidence type="ECO:0000313" key="1">
    <source>
        <dbReference type="EMBL" id="KAJ8316287.1"/>
    </source>
</evidence>
<organism evidence="1 2">
    <name type="scientific">Tegillarca granosa</name>
    <name type="common">Malaysian cockle</name>
    <name type="synonym">Anadara granosa</name>
    <dbReference type="NCBI Taxonomy" id="220873"/>
    <lineage>
        <taxon>Eukaryota</taxon>
        <taxon>Metazoa</taxon>
        <taxon>Spiralia</taxon>
        <taxon>Lophotrochozoa</taxon>
        <taxon>Mollusca</taxon>
        <taxon>Bivalvia</taxon>
        <taxon>Autobranchia</taxon>
        <taxon>Pteriomorphia</taxon>
        <taxon>Arcoida</taxon>
        <taxon>Arcoidea</taxon>
        <taxon>Arcidae</taxon>
        <taxon>Tegillarca</taxon>
    </lineage>
</organism>
<accession>A0ABQ9FK21</accession>
<gene>
    <name evidence="1" type="ORF">KUTeg_006301</name>
</gene>
<name>A0ABQ9FK21_TEGGR</name>
<dbReference type="EMBL" id="JARBDR010000328">
    <property type="protein sequence ID" value="KAJ8316287.1"/>
    <property type="molecule type" value="Genomic_DNA"/>
</dbReference>
<sequence length="107" mass="12880">MVDFLRIQHKIKNCKMGVKEFLLKIKNCEMVVKEFLIHDVLTVFDNLFCGTLVVKLRSLSSFLKGKHPMFNISILDSFKLSQTQYRLIYFFNYWPDVWREERELKKA</sequence>
<evidence type="ECO:0000313" key="2">
    <source>
        <dbReference type="Proteomes" id="UP001217089"/>
    </source>
</evidence>